<dbReference type="Proteomes" id="UP001152523">
    <property type="component" value="Unassembled WGS sequence"/>
</dbReference>
<dbReference type="PANTHER" id="PTHR48152:SF4">
    <property type="entry name" value="VACUOLAR PROTEIN SORTING-ASSOCIATED PROTEIN 62"/>
    <property type="match status" value="1"/>
</dbReference>
<evidence type="ECO:0000313" key="2">
    <source>
        <dbReference type="EMBL" id="CAH9137739.1"/>
    </source>
</evidence>
<reference evidence="2" key="1">
    <citation type="submission" date="2022-07" db="EMBL/GenBank/DDBJ databases">
        <authorList>
            <person name="Macas J."/>
            <person name="Novak P."/>
            <person name="Neumann P."/>
        </authorList>
    </citation>
    <scope>NUCLEOTIDE SEQUENCE</scope>
</reference>
<dbReference type="Pfam" id="PF06101">
    <property type="entry name" value="Vps62"/>
    <property type="match status" value="1"/>
</dbReference>
<keyword evidence="3" id="KW-1185">Reference proteome</keyword>
<gene>
    <name evidence="2" type="ORF">CEPIT_LOCUS36257</name>
</gene>
<protein>
    <recommendedName>
        <fullName evidence="4">Vacuolar protein sorting-associated protein 62</fullName>
    </recommendedName>
</protein>
<evidence type="ECO:0000313" key="3">
    <source>
        <dbReference type="Proteomes" id="UP001152523"/>
    </source>
</evidence>
<evidence type="ECO:0008006" key="4">
    <source>
        <dbReference type="Google" id="ProtNLM"/>
    </source>
</evidence>
<name>A0AAV0FQV5_9ASTE</name>
<feature type="region of interest" description="Disordered" evidence="1">
    <location>
        <begin position="534"/>
        <end position="554"/>
    </location>
</feature>
<organism evidence="2 3">
    <name type="scientific">Cuscuta epithymum</name>
    <dbReference type="NCBI Taxonomy" id="186058"/>
    <lineage>
        <taxon>Eukaryota</taxon>
        <taxon>Viridiplantae</taxon>
        <taxon>Streptophyta</taxon>
        <taxon>Embryophyta</taxon>
        <taxon>Tracheophyta</taxon>
        <taxon>Spermatophyta</taxon>
        <taxon>Magnoliopsida</taxon>
        <taxon>eudicotyledons</taxon>
        <taxon>Gunneridae</taxon>
        <taxon>Pentapetalae</taxon>
        <taxon>asterids</taxon>
        <taxon>lamiids</taxon>
        <taxon>Solanales</taxon>
        <taxon>Convolvulaceae</taxon>
        <taxon>Cuscuteae</taxon>
        <taxon>Cuscuta</taxon>
        <taxon>Cuscuta subgen. Cuscuta</taxon>
    </lineage>
</organism>
<dbReference type="EMBL" id="CAMAPF010001001">
    <property type="protein sequence ID" value="CAH9137739.1"/>
    <property type="molecule type" value="Genomic_DNA"/>
</dbReference>
<sequence>MGNCFSAHSTREPQQTLLPIDSAFKLPSPLPTWPSSSDGSEFGSGYIDLGGLQVCQISTFNKVWSTQEGGPDNIGATIFEPSVIPAGYSVLGYYAQPNNRRLFGWVLAGRDNSGDILLKEPSDYTLVWSSEQLKIQQSSPVYVWLPVPPEGYKAVGHLVTTSPEKPPSGRVMCVRADMTEECEVEDLVWSPGKSSDPNGFNLYRLRPRNRGTQAQGVGVGTFATNTNTSLACLKNHNFTKYSSIPNLSQIEALFQEYSPIVYLHPKETYLPSSVNWYFTNGALLYKKGDESNPVPVNPNGANLPQGGSDDGAYWLDLPADEPARDAVKKGDLKSSEVYLHVKPMLGGTFTDIVVWLFYPFNGPATVKLGLVNIPLTRTGEHVGDWEHLTLRISNFNGVLQRMYFSAHSGGSWVDAPNLEFLAGGNKPAAYSSENGHANYSKPGTVLQGLGDEIGLRNDTAKSDLVWDCGRKYAVVAAEGVAPAVAEPPWLNYARKWGPTVTYKIGDEVEALEGELKGGLKSAFDDLVNVFPDEVLGEEGPTGPKLKDSWSGDER</sequence>
<evidence type="ECO:0000256" key="1">
    <source>
        <dbReference type="SAM" id="MobiDB-lite"/>
    </source>
</evidence>
<dbReference type="AlphaFoldDB" id="A0AAV0FQV5"/>
<feature type="compositionally biased region" description="Basic and acidic residues" evidence="1">
    <location>
        <begin position="544"/>
        <end position="554"/>
    </location>
</feature>
<accession>A0AAV0FQV5</accession>
<dbReference type="PANTHER" id="PTHR48152">
    <property type="entry name" value="F1C9.34 PROTEIN"/>
    <property type="match status" value="1"/>
</dbReference>
<comment type="caution">
    <text evidence="2">The sequence shown here is derived from an EMBL/GenBank/DDBJ whole genome shotgun (WGS) entry which is preliminary data.</text>
</comment>
<proteinExistence type="predicted"/>
<dbReference type="InterPro" id="IPR009291">
    <property type="entry name" value="Vps62"/>
</dbReference>